<dbReference type="SUPFAM" id="SSF74653">
    <property type="entry name" value="TolA/TonB C-terminal domain"/>
    <property type="match status" value="1"/>
</dbReference>
<reference evidence="6" key="1">
    <citation type="submission" date="2019-11" db="EMBL/GenBank/DDBJ databases">
        <title>Microbial mats filling the niche in hypersaline microbial mats.</title>
        <authorList>
            <person name="Wong H.L."/>
            <person name="Macleod F.I."/>
            <person name="White R.A. III"/>
            <person name="Burns B.P."/>
        </authorList>
    </citation>
    <scope>NUCLEOTIDE SEQUENCE</scope>
    <source>
        <strain evidence="6">Bin_327</strain>
    </source>
</reference>
<organism evidence="6 7">
    <name type="scientific">candidate division WOR-3 bacterium</name>
    <dbReference type="NCBI Taxonomy" id="2052148"/>
    <lineage>
        <taxon>Bacteria</taxon>
        <taxon>Bacteria division WOR-3</taxon>
    </lineage>
</organism>
<evidence type="ECO:0000313" key="7">
    <source>
        <dbReference type="Proteomes" id="UP000630660"/>
    </source>
</evidence>
<dbReference type="InterPro" id="IPR006260">
    <property type="entry name" value="TonB/TolA_C"/>
</dbReference>
<gene>
    <name evidence="6" type="ORF">GF359_01320</name>
</gene>
<evidence type="ECO:0000256" key="2">
    <source>
        <dbReference type="ARBA" id="ARBA00022692"/>
    </source>
</evidence>
<name>A0A9D5K906_UNCW3</name>
<evidence type="ECO:0000256" key="4">
    <source>
        <dbReference type="ARBA" id="ARBA00023136"/>
    </source>
</evidence>
<accession>A0A9D5K906</accession>
<dbReference type="AlphaFoldDB" id="A0A9D5K906"/>
<evidence type="ECO:0000313" key="6">
    <source>
        <dbReference type="EMBL" id="MBD3363835.1"/>
    </source>
</evidence>
<evidence type="ECO:0000256" key="1">
    <source>
        <dbReference type="ARBA" id="ARBA00004167"/>
    </source>
</evidence>
<dbReference type="NCBIfam" id="TIGR01352">
    <property type="entry name" value="tonB_Cterm"/>
    <property type="match status" value="1"/>
</dbReference>
<feature type="transmembrane region" description="Helical" evidence="5">
    <location>
        <begin position="38"/>
        <end position="60"/>
    </location>
</feature>
<comment type="caution">
    <text evidence="6">The sequence shown here is derived from an EMBL/GenBank/DDBJ whole genome shotgun (WGS) entry which is preliminary data.</text>
</comment>
<dbReference type="Proteomes" id="UP000630660">
    <property type="component" value="Unassembled WGS sequence"/>
</dbReference>
<keyword evidence="4 5" id="KW-0472">Membrane</keyword>
<keyword evidence="2 5" id="KW-0812">Transmembrane</keyword>
<evidence type="ECO:0000256" key="3">
    <source>
        <dbReference type="ARBA" id="ARBA00022989"/>
    </source>
</evidence>
<keyword evidence="3 5" id="KW-1133">Transmembrane helix</keyword>
<protein>
    <submittedName>
        <fullName evidence="6">TonB family protein</fullName>
    </submittedName>
</protein>
<dbReference type="GO" id="GO:0016020">
    <property type="term" value="C:membrane"/>
    <property type="evidence" value="ECO:0007669"/>
    <property type="project" value="UniProtKB-SubCell"/>
</dbReference>
<dbReference type="Gene3D" id="3.30.1150.10">
    <property type="match status" value="1"/>
</dbReference>
<dbReference type="EMBL" id="WJKJ01000038">
    <property type="protein sequence ID" value="MBD3363835.1"/>
    <property type="molecule type" value="Genomic_DNA"/>
</dbReference>
<sequence>MVRILGMEINPKTWGKSWALAMVNTGRGFAEMFSVPRLWIGIGVSIAVHALFFLFTSGVFTPKATEGEGEYDMMNVVVDESLPPKAQKILQKQASNPFSVSATESEVIDLETRQAPSQAQIRSDEEFDLSGVQSGATGDEIRINKDAAMSTSDLLNEATISLKRSSHAYGGTRFEAIAASGGGPAFDLKSASDKIGEAEVIKTADQGSSAREVAADVGTGGGSGTTFQLEGIDPADILRKQLPQYPSWAKEKGFSRVTISISFTVDASGNVQPTMLVRTSSGYTKWDNEVKRALRGWKFKEASGPA</sequence>
<comment type="subcellular location">
    <subcellularLocation>
        <location evidence="1">Membrane</location>
        <topology evidence="1">Single-pass membrane protein</topology>
    </subcellularLocation>
</comment>
<evidence type="ECO:0000256" key="5">
    <source>
        <dbReference type="SAM" id="Phobius"/>
    </source>
</evidence>
<feature type="non-terminal residue" evidence="6">
    <location>
        <position position="306"/>
    </location>
</feature>
<proteinExistence type="predicted"/>